<reference evidence="4" key="1">
    <citation type="journal article" date="2015" name="Genome Announc.">
        <title>Draft genome sequence of the fungus Penicillium brasilianum MG11.</title>
        <authorList>
            <person name="Horn F."/>
            <person name="Linde J."/>
            <person name="Mattern D.J."/>
            <person name="Walther G."/>
            <person name="Guthke R."/>
            <person name="Brakhage A.A."/>
            <person name="Valiante V."/>
        </authorList>
    </citation>
    <scope>NUCLEOTIDE SEQUENCE [LARGE SCALE GENOMIC DNA]</scope>
    <source>
        <strain evidence="4">MG11</strain>
    </source>
</reference>
<evidence type="ECO:0000256" key="2">
    <source>
        <dbReference type="SAM" id="Phobius"/>
    </source>
</evidence>
<organism evidence="3 4">
    <name type="scientific">Penicillium brasilianum</name>
    <dbReference type="NCBI Taxonomy" id="104259"/>
    <lineage>
        <taxon>Eukaryota</taxon>
        <taxon>Fungi</taxon>
        <taxon>Dikarya</taxon>
        <taxon>Ascomycota</taxon>
        <taxon>Pezizomycotina</taxon>
        <taxon>Eurotiomycetes</taxon>
        <taxon>Eurotiomycetidae</taxon>
        <taxon>Eurotiales</taxon>
        <taxon>Aspergillaceae</taxon>
        <taxon>Penicillium</taxon>
    </lineage>
</organism>
<evidence type="ECO:0000313" key="3">
    <source>
        <dbReference type="EMBL" id="CEJ60759.1"/>
    </source>
</evidence>
<feature type="transmembrane region" description="Helical" evidence="2">
    <location>
        <begin position="54"/>
        <end position="76"/>
    </location>
</feature>
<dbReference type="OrthoDB" id="4368131at2759"/>
<gene>
    <name evidence="3" type="ORF">PMG11_09321</name>
</gene>
<keyword evidence="2" id="KW-0812">Transmembrane</keyword>
<evidence type="ECO:0000256" key="1">
    <source>
        <dbReference type="SAM" id="MobiDB-lite"/>
    </source>
</evidence>
<keyword evidence="2" id="KW-0472">Membrane</keyword>
<accession>A0A0F7TVR0</accession>
<name>A0A0F7TVR0_PENBI</name>
<evidence type="ECO:0000313" key="4">
    <source>
        <dbReference type="Proteomes" id="UP000042958"/>
    </source>
</evidence>
<protein>
    <submittedName>
        <fullName evidence="3">Uncharacterized protein</fullName>
    </submittedName>
</protein>
<feature type="transmembrane region" description="Helical" evidence="2">
    <location>
        <begin position="128"/>
        <end position="148"/>
    </location>
</feature>
<proteinExistence type="predicted"/>
<feature type="region of interest" description="Disordered" evidence="1">
    <location>
        <begin position="199"/>
        <end position="221"/>
    </location>
</feature>
<dbReference type="Proteomes" id="UP000042958">
    <property type="component" value="Unassembled WGS sequence"/>
</dbReference>
<keyword evidence="2" id="KW-1133">Transmembrane helix</keyword>
<keyword evidence="4" id="KW-1185">Reference proteome</keyword>
<sequence>MSSLSRPGYKTAGNDSFRPFSSLFSNLPIKNDSAEPPLPPSQAISEMAFINQRALHLAAIIMLVDVLLTITTSPAFALALPVATRACLEIDPFVFGHSCFAPTRLQARQVSPYGGSDDPQSKAARNHASLIVIVVFAVFLAVVLFYLVSKRLGLVEVYGAWCRGWRDNLRQLNPMNIWDKWCAFWKGRTSQRRRRRVGFELQPYPGPPPSAPYQRLPSPARPAPALIRIGRFQEG</sequence>
<dbReference type="EMBL" id="CDHK01000009">
    <property type="protein sequence ID" value="CEJ60759.1"/>
    <property type="molecule type" value="Genomic_DNA"/>
</dbReference>
<dbReference type="AlphaFoldDB" id="A0A0F7TVR0"/>